<dbReference type="EMBL" id="JACIGK010000018">
    <property type="protein sequence ID" value="MBB4266890.1"/>
    <property type="molecule type" value="Genomic_DNA"/>
</dbReference>
<dbReference type="InterPro" id="IPR007048">
    <property type="entry name" value="IraD/Gp25-like"/>
</dbReference>
<dbReference type="Proteomes" id="UP000554286">
    <property type="component" value="Unassembled WGS sequence"/>
</dbReference>
<dbReference type="AlphaFoldDB" id="A0A7W6RE55"/>
<keyword evidence="3" id="KW-1185">Reference proteome</keyword>
<gene>
    <name evidence="2" type="ORF">GGD89_002526</name>
</gene>
<evidence type="ECO:0000259" key="1">
    <source>
        <dbReference type="Pfam" id="PF04965"/>
    </source>
</evidence>
<reference evidence="2 3" key="1">
    <citation type="submission" date="2020-08" db="EMBL/GenBank/DDBJ databases">
        <title>Genome sequencing of Purple Non-Sulfur Bacteria from various extreme environments.</title>
        <authorList>
            <person name="Mayer M."/>
        </authorList>
    </citation>
    <scope>NUCLEOTIDE SEQUENCE [LARGE SCALE GENOMIC DNA]</scope>
    <source>
        <strain evidence="2 3">JA131</strain>
    </source>
</reference>
<proteinExistence type="predicted"/>
<accession>A0A7W6RE55</accession>
<dbReference type="Gene3D" id="3.10.450.40">
    <property type="match status" value="1"/>
</dbReference>
<protein>
    <recommendedName>
        <fullName evidence="1">IraD/Gp25-like domain-containing protein</fullName>
    </recommendedName>
</protein>
<dbReference type="RefSeq" id="WP_184045744.1">
    <property type="nucleotide sequence ID" value="NZ_JACIGK010000018.1"/>
</dbReference>
<name>A0A7W6RE55_9PROT</name>
<sequence>MIGTSATTGRALGGMEHLGQSVADIILTPIGSRVMRRAYGSRVPDLIDAPIGQPTLVAITSAVAQALERWEPRYRLSRLRLDQAGAGGGVLITLIGHLTETGEQAVVQVPAGGAS</sequence>
<comment type="caution">
    <text evidence="2">The sequence shown here is derived from an EMBL/GenBank/DDBJ whole genome shotgun (WGS) entry which is preliminary data.</text>
</comment>
<evidence type="ECO:0000313" key="3">
    <source>
        <dbReference type="Proteomes" id="UP000554286"/>
    </source>
</evidence>
<dbReference type="Pfam" id="PF04965">
    <property type="entry name" value="GPW_gp25"/>
    <property type="match status" value="1"/>
</dbReference>
<feature type="domain" description="IraD/Gp25-like" evidence="1">
    <location>
        <begin position="16"/>
        <end position="84"/>
    </location>
</feature>
<dbReference type="SUPFAM" id="SSF160719">
    <property type="entry name" value="gpW/gp25-like"/>
    <property type="match status" value="1"/>
</dbReference>
<organism evidence="2 3">
    <name type="scientific">Roseospira visakhapatnamensis</name>
    <dbReference type="NCBI Taxonomy" id="390880"/>
    <lineage>
        <taxon>Bacteria</taxon>
        <taxon>Pseudomonadati</taxon>
        <taxon>Pseudomonadota</taxon>
        <taxon>Alphaproteobacteria</taxon>
        <taxon>Rhodospirillales</taxon>
        <taxon>Rhodospirillaceae</taxon>
        <taxon>Roseospira</taxon>
    </lineage>
</organism>
<evidence type="ECO:0000313" key="2">
    <source>
        <dbReference type="EMBL" id="MBB4266890.1"/>
    </source>
</evidence>